<organism evidence="2">
    <name type="scientific">Anguilla anguilla</name>
    <name type="common">European freshwater eel</name>
    <name type="synonym">Muraena anguilla</name>
    <dbReference type="NCBI Taxonomy" id="7936"/>
    <lineage>
        <taxon>Eukaryota</taxon>
        <taxon>Metazoa</taxon>
        <taxon>Chordata</taxon>
        <taxon>Craniata</taxon>
        <taxon>Vertebrata</taxon>
        <taxon>Euteleostomi</taxon>
        <taxon>Actinopterygii</taxon>
        <taxon>Neopterygii</taxon>
        <taxon>Teleostei</taxon>
        <taxon>Anguilliformes</taxon>
        <taxon>Anguillidae</taxon>
        <taxon>Anguilla</taxon>
    </lineage>
</organism>
<evidence type="ECO:0000313" key="2">
    <source>
        <dbReference type="EMBL" id="JAH19065.1"/>
    </source>
</evidence>
<reference evidence="2" key="1">
    <citation type="submission" date="2014-11" db="EMBL/GenBank/DDBJ databases">
        <authorList>
            <person name="Amaro Gonzalez C."/>
        </authorList>
    </citation>
    <scope>NUCLEOTIDE SEQUENCE</scope>
</reference>
<accession>A0A0E9QS14</accession>
<sequence length="37" mass="4258">MLLVFTLMQIQWGEAPQNHPCYVQVKHPFNTSISNAN</sequence>
<dbReference type="EMBL" id="GBXM01089512">
    <property type="protein sequence ID" value="JAH19065.1"/>
    <property type="molecule type" value="Transcribed_RNA"/>
</dbReference>
<reference evidence="2" key="2">
    <citation type="journal article" date="2015" name="Fish Shellfish Immunol.">
        <title>Early steps in the European eel (Anguilla anguilla)-Vibrio vulnificus interaction in the gills: Role of the RtxA13 toxin.</title>
        <authorList>
            <person name="Callol A."/>
            <person name="Pajuelo D."/>
            <person name="Ebbesson L."/>
            <person name="Teles M."/>
            <person name="MacKenzie S."/>
            <person name="Amaro C."/>
        </authorList>
    </citation>
    <scope>NUCLEOTIDE SEQUENCE</scope>
</reference>
<evidence type="ECO:0000256" key="1">
    <source>
        <dbReference type="SAM" id="SignalP"/>
    </source>
</evidence>
<feature type="chain" id="PRO_5012294397" evidence="1">
    <location>
        <begin position="16"/>
        <end position="37"/>
    </location>
</feature>
<name>A0A0E9QS14_ANGAN</name>
<dbReference type="AlphaFoldDB" id="A0A0E9QS14"/>
<protein>
    <submittedName>
        <fullName evidence="2">Uncharacterized protein</fullName>
    </submittedName>
</protein>
<feature type="signal peptide" evidence="1">
    <location>
        <begin position="1"/>
        <end position="15"/>
    </location>
</feature>
<keyword evidence="1" id="KW-0732">Signal</keyword>
<proteinExistence type="predicted"/>